<dbReference type="AlphaFoldDB" id="A0A0G4GDL1"/>
<reference evidence="1" key="1">
    <citation type="submission" date="2014-11" db="EMBL/GenBank/DDBJ databases">
        <authorList>
            <person name="Otto D Thomas"/>
            <person name="Naeem Raeece"/>
        </authorList>
    </citation>
    <scope>NUCLEOTIDE SEQUENCE</scope>
</reference>
<evidence type="ECO:0000313" key="1">
    <source>
        <dbReference type="EMBL" id="CEM27493.1"/>
    </source>
</evidence>
<dbReference type="VEuPathDB" id="CryptoDB:Cvel_21424"/>
<accession>A0A0G4GDL1</accession>
<gene>
    <name evidence="1" type="ORF">Cvel_21424</name>
</gene>
<organism evidence="1">
    <name type="scientific">Chromera velia CCMP2878</name>
    <dbReference type="NCBI Taxonomy" id="1169474"/>
    <lineage>
        <taxon>Eukaryota</taxon>
        <taxon>Sar</taxon>
        <taxon>Alveolata</taxon>
        <taxon>Colpodellida</taxon>
        <taxon>Chromeraceae</taxon>
        <taxon>Chromera</taxon>
    </lineage>
</organism>
<protein>
    <submittedName>
        <fullName evidence="1">Uncharacterized protein</fullName>
    </submittedName>
</protein>
<sequence>MMGSPLAATVAQQNAVAGAVPQTSSAAALNFAMHVQQQQQQARQLPQPSHEGGMVFKTPVQVRPKLGNGDGGAASGFSH</sequence>
<proteinExistence type="predicted"/>
<name>A0A0G4GDL1_9ALVE</name>
<dbReference type="EMBL" id="CDMZ01001113">
    <property type="protein sequence ID" value="CEM27493.1"/>
    <property type="molecule type" value="Genomic_DNA"/>
</dbReference>